<dbReference type="Pfam" id="PF01887">
    <property type="entry name" value="SAM_HAT_N"/>
    <property type="match status" value="1"/>
</dbReference>
<feature type="domain" description="S-adenosyl-l-methionine hydroxide adenosyltransferase N-terminal" evidence="3">
    <location>
        <begin position="7"/>
        <end position="159"/>
    </location>
</feature>
<dbReference type="Pfam" id="PF20257">
    <property type="entry name" value="SAM_HAT_C"/>
    <property type="match status" value="1"/>
</dbReference>
<keyword evidence="6" id="KW-1185">Reference proteome</keyword>
<evidence type="ECO:0000313" key="5">
    <source>
        <dbReference type="EMBL" id="PSB27147.1"/>
    </source>
</evidence>
<dbReference type="EMBL" id="PVWK01000097">
    <property type="protein sequence ID" value="PSB27147.1"/>
    <property type="molecule type" value="Genomic_DNA"/>
</dbReference>
<evidence type="ECO:0000259" key="4">
    <source>
        <dbReference type="Pfam" id="PF20257"/>
    </source>
</evidence>
<reference evidence="5 6" key="2">
    <citation type="submission" date="2018-03" db="EMBL/GenBank/DDBJ databases">
        <title>The ancient ancestry and fast evolution of plastids.</title>
        <authorList>
            <person name="Moore K.R."/>
            <person name="Magnabosco C."/>
            <person name="Momper L."/>
            <person name="Gold D.A."/>
            <person name="Bosak T."/>
            <person name="Fournier G.P."/>
        </authorList>
    </citation>
    <scope>NUCLEOTIDE SEQUENCE [LARGE SCALE GENOMIC DNA]</scope>
    <source>
        <strain evidence="5 6">ULC18</strain>
    </source>
</reference>
<reference evidence="6" key="1">
    <citation type="submission" date="2018-02" db="EMBL/GenBank/DDBJ databases">
        <authorList>
            <person name="Moore K."/>
            <person name="Momper L."/>
        </authorList>
    </citation>
    <scope>NUCLEOTIDE SEQUENCE [LARGE SCALE GENOMIC DNA]</scope>
    <source>
        <strain evidence="6">ULC18</strain>
    </source>
</reference>
<comment type="similarity">
    <text evidence="2">Belongs to the SAM hydrolase / SAM-dependent halogenase family.</text>
</comment>
<name>A0A2T1E331_9CYAN</name>
<evidence type="ECO:0000259" key="3">
    <source>
        <dbReference type="Pfam" id="PF01887"/>
    </source>
</evidence>
<gene>
    <name evidence="5" type="ORF">C7B82_16825</name>
</gene>
<protein>
    <recommendedName>
        <fullName evidence="7">SAM-dependent chlorinase/fluorinase</fullName>
    </recommendedName>
</protein>
<dbReference type="SUPFAM" id="SSF101852">
    <property type="entry name" value="Bacterial fluorinating enzyme, C-terminal domain"/>
    <property type="match status" value="1"/>
</dbReference>
<dbReference type="RefSeq" id="WP_106257448.1">
    <property type="nucleotide sequence ID" value="NZ_CAWNSW010000129.1"/>
</dbReference>
<feature type="domain" description="S-adenosyl-l-methionine hydroxide adenosyltransferase C-terminal" evidence="4">
    <location>
        <begin position="207"/>
        <end position="286"/>
    </location>
</feature>
<sequence length="292" mass="30782">MEQRGLLTLLSDFGLSDGYVGIMKGAIARVNATLTVIDLTHQIPPQNIALASFTLMTAYAYFPPGTVHVAVVDPGVGSTRRAIAVAVGEDAAHPTAYLVGPDNGLFSGVLAAHTVITAIALTQPQYWCTPKPSATFHGRDIFAPVGAHLASGVPLNQLGQRVAPETLVTLDLPPCYLYEEPVELPQADAVLKQDTAAIAPHGYKIEGYVQAIDHFGNLITNIPGVQVFGNQWSVLIDHTTLPGKETYSDSQPGDLLALVGSHGWIEIAVNGSSAQARLNLGWSDSVCVVVSG</sequence>
<dbReference type="Proteomes" id="UP000239576">
    <property type="component" value="Unassembled WGS sequence"/>
</dbReference>
<dbReference type="InterPro" id="IPR023227">
    <property type="entry name" value="SAM_OH_AdoTrfase_C_sf"/>
</dbReference>
<dbReference type="Gene3D" id="3.40.50.10790">
    <property type="entry name" value="S-adenosyl-l-methionine hydroxide adenosyltransferase, N-terminal"/>
    <property type="match status" value="1"/>
</dbReference>
<dbReference type="PANTHER" id="PTHR35092:SF1">
    <property type="entry name" value="CHLORINASE MJ1651"/>
    <property type="match status" value="1"/>
</dbReference>
<dbReference type="AlphaFoldDB" id="A0A2T1E331"/>
<dbReference type="InterPro" id="IPR046469">
    <property type="entry name" value="SAM_HAT_N"/>
</dbReference>
<evidence type="ECO:0000256" key="1">
    <source>
        <dbReference type="ARBA" id="ARBA00022691"/>
    </source>
</evidence>
<comment type="caution">
    <text evidence="5">The sequence shown here is derived from an EMBL/GenBank/DDBJ whole genome shotgun (WGS) entry which is preliminary data.</text>
</comment>
<evidence type="ECO:0000313" key="6">
    <source>
        <dbReference type="Proteomes" id="UP000239576"/>
    </source>
</evidence>
<dbReference type="SUPFAM" id="SSF102522">
    <property type="entry name" value="Bacterial fluorinating enzyme, N-terminal domain"/>
    <property type="match status" value="1"/>
</dbReference>
<dbReference type="InterPro" id="IPR023228">
    <property type="entry name" value="SAM_OH_AdoTrfase_N_sf"/>
</dbReference>
<evidence type="ECO:0000256" key="2">
    <source>
        <dbReference type="ARBA" id="ARBA00024035"/>
    </source>
</evidence>
<evidence type="ECO:0008006" key="7">
    <source>
        <dbReference type="Google" id="ProtNLM"/>
    </source>
</evidence>
<dbReference type="InterPro" id="IPR002747">
    <property type="entry name" value="SAM_OH_AdoTrfase"/>
</dbReference>
<keyword evidence="1" id="KW-0949">S-adenosyl-L-methionine</keyword>
<dbReference type="PIRSF" id="PIRSF006779">
    <property type="entry name" value="UCP006779"/>
    <property type="match status" value="1"/>
</dbReference>
<dbReference type="OrthoDB" id="9792195at2"/>
<dbReference type="PANTHER" id="PTHR35092">
    <property type="entry name" value="CHLORINASE MJ1651"/>
    <property type="match status" value="1"/>
</dbReference>
<proteinExistence type="inferred from homology"/>
<organism evidence="5 6">
    <name type="scientific">Stenomitos frigidus ULC18</name>
    <dbReference type="NCBI Taxonomy" id="2107698"/>
    <lineage>
        <taxon>Bacteria</taxon>
        <taxon>Bacillati</taxon>
        <taxon>Cyanobacteriota</taxon>
        <taxon>Cyanophyceae</taxon>
        <taxon>Leptolyngbyales</taxon>
        <taxon>Leptolyngbyaceae</taxon>
        <taxon>Stenomitos</taxon>
    </lineage>
</organism>
<accession>A0A2T1E331</accession>
<dbReference type="Gene3D" id="2.40.30.90">
    <property type="entry name" value="Bacterial fluorinating enzyme like"/>
    <property type="match status" value="1"/>
</dbReference>
<dbReference type="InterPro" id="IPR046470">
    <property type="entry name" value="SAM_HAT_C"/>
</dbReference>